<feature type="transmembrane region" description="Helical" evidence="1">
    <location>
        <begin position="64"/>
        <end position="87"/>
    </location>
</feature>
<keyword evidence="3" id="KW-1185">Reference proteome</keyword>
<accession>A0A7J8BED0</accession>
<evidence type="ECO:0000256" key="1">
    <source>
        <dbReference type="SAM" id="Phobius"/>
    </source>
</evidence>
<dbReference type="Proteomes" id="UP000593571">
    <property type="component" value="Unassembled WGS sequence"/>
</dbReference>
<name>A0A7J8BED0_ROUAE</name>
<comment type="caution">
    <text evidence="2">The sequence shown here is derived from an EMBL/GenBank/DDBJ whole genome shotgun (WGS) entry which is preliminary data.</text>
</comment>
<sequence>MSLSSINIVTMLILINFSFFASLLLHFALYQYCFDYSGSHAIPYEFGVQLFHFFKKSHCYKQNYCHSFLFSLFLTNTCSALAIRWALFQCLTNSNPPAPSQTLIRSVASGTLGGLDTSHCCFISLL</sequence>
<proteinExistence type="predicted"/>
<keyword evidence="1" id="KW-1133">Transmembrane helix</keyword>
<organism evidence="2 3">
    <name type="scientific">Rousettus aegyptiacus</name>
    <name type="common">Egyptian fruit bat</name>
    <name type="synonym">Pteropus aegyptiacus</name>
    <dbReference type="NCBI Taxonomy" id="9407"/>
    <lineage>
        <taxon>Eukaryota</taxon>
        <taxon>Metazoa</taxon>
        <taxon>Chordata</taxon>
        <taxon>Craniata</taxon>
        <taxon>Vertebrata</taxon>
        <taxon>Euteleostomi</taxon>
        <taxon>Mammalia</taxon>
        <taxon>Eutheria</taxon>
        <taxon>Laurasiatheria</taxon>
        <taxon>Chiroptera</taxon>
        <taxon>Yinpterochiroptera</taxon>
        <taxon>Pteropodoidea</taxon>
        <taxon>Pteropodidae</taxon>
        <taxon>Rousettinae</taxon>
        <taxon>Rousettus</taxon>
    </lineage>
</organism>
<gene>
    <name evidence="2" type="ORF">HJG63_009869</name>
</gene>
<dbReference type="EMBL" id="JACASE010000017">
    <property type="protein sequence ID" value="KAF6397227.1"/>
    <property type="molecule type" value="Genomic_DNA"/>
</dbReference>
<dbReference type="AlphaFoldDB" id="A0A7J8BED0"/>
<evidence type="ECO:0000313" key="3">
    <source>
        <dbReference type="Proteomes" id="UP000593571"/>
    </source>
</evidence>
<feature type="transmembrane region" description="Helical" evidence="1">
    <location>
        <begin position="6"/>
        <end position="30"/>
    </location>
</feature>
<reference evidence="2 3" key="1">
    <citation type="journal article" date="2020" name="Nature">
        <title>Six reference-quality genomes reveal evolution of bat adaptations.</title>
        <authorList>
            <person name="Jebb D."/>
            <person name="Huang Z."/>
            <person name="Pippel M."/>
            <person name="Hughes G.M."/>
            <person name="Lavrichenko K."/>
            <person name="Devanna P."/>
            <person name="Winkler S."/>
            <person name="Jermiin L.S."/>
            <person name="Skirmuntt E.C."/>
            <person name="Katzourakis A."/>
            <person name="Burkitt-Gray L."/>
            <person name="Ray D.A."/>
            <person name="Sullivan K.A.M."/>
            <person name="Roscito J.G."/>
            <person name="Kirilenko B.M."/>
            <person name="Davalos L.M."/>
            <person name="Corthals A.P."/>
            <person name="Power M.L."/>
            <person name="Jones G."/>
            <person name="Ransome R.D."/>
            <person name="Dechmann D.K.N."/>
            <person name="Locatelli A.G."/>
            <person name="Puechmaille S.J."/>
            <person name="Fedrigo O."/>
            <person name="Jarvis E.D."/>
            <person name="Hiller M."/>
            <person name="Vernes S.C."/>
            <person name="Myers E.W."/>
            <person name="Teeling E.C."/>
        </authorList>
    </citation>
    <scope>NUCLEOTIDE SEQUENCE [LARGE SCALE GENOMIC DNA]</scope>
    <source>
        <strain evidence="2">MRouAeg1</strain>
        <tissue evidence="2">Muscle</tissue>
    </source>
</reference>
<evidence type="ECO:0000313" key="2">
    <source>
        <dbReference type="EMBL" id="KAF6397227.1"/>
    </source>
</evidence>
<protein>
    <submittedName>
        <fullName evidence="2">Uncharacterized protein</fullName>
    </submittedName>
</protein>
<keyword evidence="1" id="KW-0472">Membrane</keyword>
<keyword evidence="1" id="KW-0812">Transmembrane</keyword>